<evidence type="ECO:0000256" key="1">
    <source>
        <dbReference type="ARBA" id="ARBA00004651"/>
    </source>
</evidence>
<keyword evidence="10" id="KW-1185">Reference proteome</keyword>
<keyword evidence="4 8" id="KW-0812">Transmembrane</keyword>
<gene>
    <name evidence="9" type="ORF">CPT75_03830</name>
</gene>
<comment type="caution">
    <text evidence="9">The sequence shown here is derived from an EMBL/GenBank/DDBJ whole genome shotgun (WGS) entry which is preliminary data.</text>
</comment>
<evidence type="ECO:0000256" key="6">
    <source>
        <dbReference type="ARBA" id="ARBA00023136"/>
    </source>
</evidence>
<feature type="transmembrane region" description="Helical" evidence="8">
    <location>
        <begin position="356"/>
        <end position="389"/>
    </location>
</feature>
<evidence type="ECO:0000256" key="7">
    <source>
        <dbReference type="PIRNR" id="PIRNR016636"/>
    </source>
</evidence>
<evidence type="ECO:0000313" key="10">
    <source>
        <dbReference type="Proteomes" id="UP000245488"/>
    </source>
</evidence>
<keyword evidence="7" id="KW-0012">Acyltransferase</keyword>
<evidence type="ECO:0000256" key="8">
    <source>
        <dbReference type="SAM" id="Phobius"/>
    </source>
</evidence>
<feature type="transmembrane region" description="Helical" evidence="8">
    <location>
        <begin position="6"/>
        <end position="26"/>
    </location>
</feature>
<keyword evidence="7" id="KW-0808">Transferase</keyword>
<evidence type="ECO:0000256" key="4">
    <source>
        <dbReference type="ARBA" id="ARBA00022692"/>
    </source>
</evidence>
<feature type="transmembrane region" description="Helical" evidence="8">
    <location>
        <begin position="152"/>
        <end position="176"/>
    </location>
</feature>
<dbReference type="InterPro" id="IPR051085">
    <property type="entry name" value="MB_O-acyltransferase"/>
</dbReference>
<dbReference type="InterPro" id="IPR024194">
    <property type="entry name" value="Ac/AlaTfrase_AlgI/DltB"/>
</dbReference>
<keyword evidence="6 7" id="KW-0472">Membrane</keyword>
<protein>
    <recommendedName>
        <fullName evidence="11">MBOAT family protein</fullName>
    </recommendedName>
</protein>
<dbReference type="PANTHER" id="PTHR13285:SF18">
    <property type="entry name" value="PROTEIN-CYSTEINE N-PALMITOYLTRANSFERASE RASP"/>
    <property type="match status" value="1"/>
</dbReference>
<dbReference type="GO" id="GO:0016746">
    <property type="term" value="F:acyltransferase activity"/>
    <property type="evidence" value="ECO:0007669"/>
    <property type="project" value="UniProtKB-KW"/>
</dbReference>
<keyword evidence="5 8" id="KW-1133">Transmembrane helix</keyword>
<evidence type="ECO:0000256" key="2">
    <source>
        <dbReference type="ARBA" id="ARBA00010323"/>
    </source>
</evidence>
<comment type="similarity">
    <text evidence="2 7">Belongs to the membrane-bound acyltransferase family.</text>
</comment>
<dbReference type="PIRSF" id="PIRSF500217">
    <property type="entry name" value="AlgI"/>
    <property type="match status" value="1"/>
</dbReference>
<reference evidence="9 10" key="1">
    <citation type="submission" date="2017-09" db="EMBL/GenBank/DDBJ databases">
        <title>High-quality draft genome sequence of Butyrivibrio fibrisolvens INBov1, isolated from cow rumen.</title>
        <authorList>
            <person name="Rodriguez Hernaez J."/>
            <person name="Rivarola M."/>
            <person name="Paniego N."/>
            <person name="Cravero S."/>
            <person name="Ceron Cucchi M."/>
            <person name="Martinez M.C."/>
        </authorList>
    </citation>
    <scope>NUCLEOTIDE SEQUENCE [LARGE SCALE GENOMIC DNA]</scope>
    <source>
        <strain evidence="9 10">INBov1</strain>
    </source>
</reference>
<dbReference type="InterPro" id="IPR004299">
    <property type="entry name" value="MBOAT_fam"/>
</dbReference>
<dbReference type="GO" id="GO:0042121">
    <property type="term" value="P:alginic acid biosynthetic process"/>
    <property type="evidence" value="ECO:0007669"/>
    <property type="project" value="InterPro"/>
</dbReference>
<dbReference type="EMBL" id="NXNG01000001">
    <property type="protein sequence ID" value="PWT26311.1"/>
    <property type="molecule type" value="Genomic_DNA"/>
</dbReference>
<dbReference type="PIRSF" id="PIRSF016636">
    <property type="entry name" value="AlgI_DltB"/>
    <property type="match status" value="1"/>
</dbReference>
<evidence type="ECO:0008006" key="11">
    <source>
        <dbReference type="Google" id="ProtNLM"/>
    </source>
</evidence>
<evidence type="ECO:0000256" key="5">
    <source>
        <dbReference type="ARBA" id="ARBA00022989"/>
    </source>
</evidence>
<evidence type="ECO:0000256" key="3">
    <source>
        <dbReference type="ARBA" id="ARBA00022475"/>
    </source>
</evidence>
<evidence type="ECO:0000313" key="9">
    <source>
        <dbReference type="EMBL" id="PWT26311.1"/>
    </source>
</evidence>
<feature type="transmembrane region" description="Helical" evidence="8">
    <location>
        <begin position="71"/>
        <end position="89"/>
    </location>
</feature>
<dbReference type="Pfam" id="PF03062">
    <property type="entry name" value="MBOAT"/>
    <property type="match status" value="1"/>
</dbReference>
<sequence length="546" mass="62131">MLFNSYAFVFAFLPLFVGGVYTVSYLTQSYCSQNKADGLTCEKPACVQSAVELYCVIMSFIFFAFFGIKVFGVLILSLVWNYLFIRLLITNKKKSQDSYNESGINTAYNNNKILESQKKTSGTLVKALLIIAICGNIVLLLFFKYAAFFVEFINYISGSNLTASILLPIAISFYTFSQISLLVDVFTGEVMELSALEYLSYITFFPKILQGPIVRYTDMKKEFTKIHDLKWNTDIFMQAVMLFVLGMTKKVIIADTLAIAVDYGYGNIHILTPMDALLTAICYSFQIYFDFSGYCDMGRGICQMVGMDLPVNFESPYKARNIDDFWKRWHMSLTTFFTKYVYIPLGGNRKGNIRTYINFMIVFILSGFWHGAGFTFIVWGIMHGLLYVITRATKGKKAAIENTRTQKFIPYPIAMIFTFIFVTIAWVFFRAETLQDAISLVYAMTRFKEYGAAALMISNGFIKCFQIDELWYIFKITPIAHMTWGPKVCMWFIILISAGLAFISPNAANLADKHKVNVPGAIILAVLMVWSIIKFANVSTYIYLGF</sequence>
<organism evidence="9 10">
    <name type="scientific">Butyrivibrio fibrisolvens</name>
    <dbReference type="NCBI Taxonomy" id="831"/>
    <lineage>
        <taxon>Bacteria</taxon>
        <taxon>Bacillati</taxon>
        <taxon>Bacillota</taxon>
        <taxon>Clostridia</taxon>
        <taxon>Lachnospirales</taxon>
        <taxon>Lachnospiraceae</taxon>
        <taxon>Butyrivibrio</taxon>
    </lineage>
</organism>
<dbReference type="PANTHER" id="PTHR13285">
    <property type="entry name" value="ACYLTRANSFERASE"/>
    <property type="match status" value="1"/>
</dbReference>
<feature type="transmembrane region" description="Helical" evidence="8">
    <location>
        <begin position="127"/>
        <end position="146"/>
    </location>
</feature>
<keyword evidence="3 7" id="KW-1003">Cell membrane</keyword>
<proteinExistence type="inferred from homology"/>
<dbReference type="InterPro" id="IPR028362">
    <property type="entry name" value="AlgI"/>
</dbReference>
<dbReference type="GO" id="GO:0005886">
    <property type="term" value="C:plasma membrane"/>
    <property type="evidence" value="ECO:0007669"/>
    <property type="project" value="UniProtKB-SubCell"/>
</dbReference>
<accession>A0A317FZL5</accession>
<dbReference type="Proteomes" id="UP000245488">
    <property type="component" value="Chromosome"/>
</dbReference>
<feature type="transmembrane region" description="Helical" evidence="8">
    <location>
        <begin position="488"/>
        <end position="508"/>
    </location>
</feature>
<name>A0A317FZL5_BUTFI</name>
<comment type="subcellular location">
    <subcellularLocation>
        <location evidence="1">Cell membrane</location>
        <topology evidence="1">Multi-pass membrane protein</topology>
    </subcellularLocation>
</comment>
<dbReference type="AlphaFoldDB" id="A0A317FZL5"/>
<feature type="transmembrane region" description="Helical" evidence="8">
    <location>
        <begin position="520"/>
        <end position="544"/>
    </location>
</feature>
<feature type="transmembrane region" description="Helical" evidence="8">
    <location>
        <begin position="409"/>
        <end position="429"/>
    </location>
</feature>